<evidence type="ECO:0008006" key="4">
    <source>
        <dbReference type="Google" id="ProtNLM"/>
    </source>
</evidence>
<keyword evidence="3" id="KW-1185">Reference proteome</keyword>
<dbReference type="PaxDb" id="2903-EOD12406"/>
<dbReference type="SUPFAM" id="SSF50630">
    <property type="entry name" value="Acid proteases"/>
    <property type="match status" value="1"/>
</dbReference>
<reference evidence="3" key="1">
    <citation type="journal article" date="2013" name="Nature">
        <title>Pan genome of the phytoplankton Emiliania underpins its global distribution.</title>
        <authorList>
            <person name="Read B.A."/>
            <person name="Kegel J."/>
            <person name="Klute M.J."/>
            <person name="Kuo A."/>
            <person name="Lefebvre S.C."/>
            <person name="Maumus F."/>
            <person name="Mayer C."/>
            <person name="Miller J."/>
            <person name="Monier A."/>
            <person name="Salamov A."/>
            <person name="Young J."/>
            <person name="Aguilar M."/>
            <person name="Claverie J.M."/>
            <person name="Frickenhaus S."/>
            <person name="Gonzalez K."/>
            <person name="Herman E.K."/>
            <person name="Lin Y.C."/>
            <person name="Napier J."/>
            <person name="Ogata H."/>
            <person name="Sarno A.F."/>
            <person name="Shmutz J."/>
            <person name="Schroeder D."/>
            <person name="de Vargas C."/>
            <person name="Verret F."/>
            <person name="von Dassow P."/>
            <person name="Valentin K."/>
            <person name="Van de Peer Y."/>
            <person name="Wheeler G."/>
            <person name="Dacks J.B."/>
            <person name="Delwiche C.F."/>
            <person name="Dyhrman S.T."/>
            <person name="Glockner G."/>
            <person name="John U."/>
            <person name="Richards T."/>
            <person name="Worden A.Z."/>
            <person name="Zhang X."/>
            <person name="Grigoriev I.V."/>
            <person name="Allen A.E."/>
            <person name="Bidle K."/>
            <person name="Borodovsky M."/>
            <person name="Bowler C."/>
            <person name="Brownlee C."/>
            <person name="Cock J.M."/>
            <person name="Elias M."/>
            <person name="Gladyshev V.N."/>
            <person name="Groth M."/>
            <person name="Guda C."/>
            <person name="Hadaegh A."/>
            <person name="Iglesias-Rodriguez M.D."/>
            <person name="Jenkins J."/>
            <person name="Jones B.M."/>
            <person name="Lawson T."/>
            <person name="Leese F."/>
            <person name="Lindquist E."/>
            <person name="Lobanov A."/>
            <person name="Lomsadze A."/>
            <person name="Malik S.B."/>
            <person name="Marsh M.E."/>
            <person name="Mackinder L."/>
            <person name="Mock T."/>
            <person name="Mueller-Roeber B."/>
            <person name="Pagarete A."/>
            <person name="Parker M."/>
            <person name="Probert I."/>
            <person name="Quesneville H."/>
            <person name="Raines C."/>
            <person name="Rensing S.A."/>
            <person name="Riano-Pachon D.M."/>
            <person name="Richier S."/>
            <person name="Rokitta S."/>
            <person name="Shiraiwa Y."/>
            <person name="Soanes D.M."/>
            <person name="van der Giezen M."/>
            <person name="Wahlund T.M."/>
            <person name="Williams B."/>
            <person name="Wilson W."/>
            <person name="Wolfe G."/>
            <person name="Wurch L.L."/>
        </authorList>
    </citation>
    <scope>NUCLEOTIDE SEQUENCE</scope>
</reference>
<feature type="signal peptide" evidence="1">
    <location>
        <begin position="1"/>
        <end position="31"/>
    </location>
</feature>
<dbReference type="Proteomes" id="UP000013827">
    <property type="component" value="Unassembled WGS sequence"/>
</dbReference>
<keyword evidence="1" id="KW-0732">Signal</keyword>
<dbReference type="PROSITE" id="PS00141">
    <property type="entry name" value="ASP_PROTEASE"/>
    <property type="match status" value="1"/>
</dbReference>
<accession>A0A0D3IMC1</accession>
<organism evidence="2 3">
    <name type="scientific">Emiliania huxleyi (strain CCMP1516)</name>
    <dbReference type="NCBI Taxonomy" id="280463"/>
    <lineage>
        <taxon>Eukaryota</taxon>
        <taxon>Haptista</taxon>
        <taxon>Haptophyta</taxon>
        <taxon>Prymnesiophyceae</taxon>
        <taxon>Isochrysidales</taxon>
        <taxon>Noelaerhabdaceae</taxon>
        <taxon>Emiliania</taxon>
    </lineage>
</organism>
<protein>
    <recommendedName>
        <fullName evidence="4">Peptidase A1 domain-containing protein</fullName>
    </recommendedName>
</protein>
<reference evidence="2" key="2">
    <citation type="submission" date="2024-10" db="UniProtKB">
        <authorList>
            <consortium name="EnsemblProtists"/>
        </authorList>
    </citation>
    <scope>IDENTIFICATION</scope>
</reference>
<dbReference type="InterPro" id="IPR021109">
    <property type="entry name" value="Peptidase_aspartic_dom_sf"/>
</dbReference>
<dbReference type="GeneID" id="17258476"/>
<evidence type="ECO:0000256" key="1">
    <source>
        <dbReference type="SAM" id="SignalP"/>
    </source>
</evidence>
<dbReference type="GO" id="GO:0004190">
    <property type="term" value="F:aspartic-type endopeptidase activity"/>
    <property type="evidence" value="ECO:0007669"/>
    <property type="project" value="InterPro"/>
</dbReference>
<name>A0A0D3IMC1_EMIH1</name>
<sequence>MRLTRLPLLRGAAVALLSLSPLAPPPPPAAAAVAASARPVVVPLTLCGGAYCVRYTLDGQPFRAIVDTGSPFLLVDGTCTEASEWGCYRGAGRASGLDDTEEEFGGQITGTQWRVGYMSLLGENAALVLPETTFGVVRTYTGKGGSGAVFLGLAKRRLPRIRPTFLEQTSVASLQFDFLRGSLTLSPRPLIPRGTDAIRLLDLRPRGAPISAAVCRIRRLYVNGELLQLDRPAVAVIDTGTTGLSVSESLFCAADGPLGPIRDCRVELVTEQGRVCALEASVRRRQVPSRFGDVPLVDVPDGAPESDAFPLVVSPVDVPWFEQDFGQGDALEQRVQAEAARDDALGDPYRACQARVQRAATRGAAPGEPLSRLDGLGERPHVLFVGLAFFWRRQLTIDVDDGRLAFV</sequence>
<dbReference type="AlphaFoldDB" id="A0A0D3IMC1"/>
<dbReference type="HOGENOM" id="CLU_676940_0_0_1"/>
<dbReference type="GO" id="GO:0006508">
    <property type="term" value="P:proteolysis"/>
    <property type="evidence" value="ECO:0007669"/>
    <property type="project" value="InterPro"/>
</dbReference>
<dbReference type="RefSeq" id="XP_005764835.1">
    <property type="nucleotide sequence ID" value="XM_005764778.1"/>
</dbReference>
<dbReference type="InterPro" id="IPR001969">
    <property type="entry name" value="Aspartic_peptidase_AS"/>
</dbReference>
<proteinExistence type="predicted"/>
<feature type="chain" id="PRO_5044291143" description="Peptidase A1 domain-containing protein" evidence="1">
    <location>
        <begin position="32"/>
        <end position="407"/>
    </location>
</feature>
<dbReference type="eggNOG" id="ENOG502S3QI">
    <property type="taxonomic scope" value="Eukaryota"/>
</dbReference>
<evidence type="ECO:0000313" key="3">
    <source>
        <dbReference type="Proteomes" id="UP000013827"/>
    </source>
</evidence>
<evidence type="ECO:0000313" key="2">
    <source>
        <dbReference type="EnsemblProtists" id="EOD12406"/>
    </source>
</evidence>
<dbReference type="KEGG" id="ehx:EMIHUDRAFT_213644"/>
<dbReference type="EnsemblProtists" id="EOD12406">
    <property type="protein sequence ID" value="EOD12406"/>
    <property type="gene ID" value="EMIHUDRAFT_213644"/>
</dbReference>